<name>A0ABT8MTK2_9BACL</name>
<gene>
    <name evidence="1" type="ORF">QWY15_13140</name>
</gene>
<protein>
    <recommendedName>
        <fullName evidence="3">Phage protein</fullName>
    </recommendedName>
</protein>
<organism evidence="1 2">
    <name type="scientific">Planococcus liqunii</name>
    <dbReference type="NCBI Taxonomy" id="3058394"/>
    <lineage>
        <taxon>Bacteria</taxon>
        <taxon>Bacillati</taxon>
        <taxon>Bacillota</taxon>
        <taxon>Bacilli</taxon>
        <taxon>Bacillales</taxon>
        <taxon>Caryophanaceae</taxon>
        <taxon>Planococcus</taxon>
    </lineage>
</organism>
<evidence type="ECO:0008006" key="3">
    <source>
        <dbReference type="Google" id="ProtNLM"/>
    </source>
</evidence>
<accession>A0ABT8MTK2</accession>
<dbReference type="EMBL" id="JAUJWW010000005">
    <property type="protein sequence ID" value="MDN7228243.1"/>
    <property type="molecule type" value="Genomic_DNA"/>
</dbReference>
<dbReference type="RefSeq" id="WP_224077442.1">
    <property type="nucleotide sequence ID" value="NZ_JAUJWW010000005.1"/>
</dbReference>
<reference evidence="1 2" key="1">
    <citation type="submission" date="2023-06" db="EMBL/GenBank/DDBJ databases">
        <title>Novel species in genus Planococcus.</title>
        <authorList>
            <person name="Ning S."/>
        </authorList>
    </citation>
    <scope>NUCLEOTIDE SEQUENCE [LARGE SCALE GENOMIC DNA]</scope>
    <source>
        <strain evidence="1 2">N064</strain>
    </source>
</reference>
<keyword evidence="2" id="KW-1185">Reference proteome</keyword>
<evidence type="ECO:0000313" key="1">
    <source>
        <dbReference type="EMBL" id="MDN7228243.1"/>
    </source>
</evidence>
<dbReference type="Proteomes" id="UP001172054">
    <property type="component" value="Unassembled WGS sequence"/>
</dbReference>
<sequence length="100" mass="11525">MKFWKYIELDDGIGQGLTEEGVPFWEVEIQGWNDNETFTDLTSLVKITAIDSPYDSEIELNVEYNRPELEHDLMIGKLVDEAKIELQSAVSAFRQSEKNL</sequence>
<evidence type="ECO:0000313" key="2">
    <source>
        <dbReference type="Proteomes" id="UP001172054"/>
    </source>
</evidence>
<comment type="caution">
    <text evidence="1">The sequence shown here is derived from an EMBL/GenBank/DDBJ whole genome shotgun (WGS) entry which is preliminary data.</text>
</comment>
<proteinExistence type="predicted"/>